<dbReference type="Proteomes" id="UP001143486">
    <property type="component" value="Unassembled WGS sequence"/>
</dbReference>
<sequence>MKTLLMISAATLFGASAALAQDNQTFITLDSNQDGAVSFDEAVIADPSLDRASFDEQDSDGDGSLNAAEFEAWLEGRADAEAGVESDIDDNPVEDDPVYDEPQDSPIESEAGIEAETGLESETGIDPMEDPMDDPLQDPITDPEVGNDAELGADTDIDAEGSLEDPMRG</sequence>
<dbReference type="InterPro" id="IPR011992">
    <property type="entry name" value="EF-hand-dom_pair"/>
</dbReference>
<feature type="signal peptide" evidence="2">
    <location>
        <begin position="1"/>
        <end position="20"/>
    </location>
</feature>
<dbReference type="EMBL" id="BSFE01000008">
    <property type="protein sequence ID" value="GLK53065.1"/>
    <property type="molecule type" value="Genomic_DNA"/>
</dbReference>
<accession>A0A9W6MNX3</accession>
<keyword evidence="5" id="KW-1185">Reference proteome</keyword>
<name>A0A9W6MNX3_9PROT</name>
<dbReference type="PROSITE" id="PS00018">
    <property type="entry name" value="EF_HAND_1"/>
    <property type="match status" value="1"/>
</dbReference>
<reference evidence="4" key="2">
    <citation type="submission" date="2023-01" db="EMBL/GenBank/DDBJ databases">
        <authorList>
            <person name="Sun Q."/>
            <person name="Evtushenko L."/>
        </authorList>
    </citation>
    <scope>NUCLEOTIDE SEQUENCE</scope>
    <source>
        <strain evidence="4">VKM B-1513</strain>
    </source>
</reference>
<evidence type="ECO:0000313" key="5">
    <source>
        <dbReference type="Proteomes" id="UP001143486"/>
    </source>
</evidence>
<dbReference type="PROSITE" id="PS50222">
    <property type="entry name" value="EF_HAND_2"/>
    <property type="match status" value="1"/>
</dbReference>
<dbReference type="AlphaFoldDB" id="A0A9W6MNX3"/>
<feature type="compositionally biased region" description="Acidic residues" evidence="1">
    <location>
        <begin position="127"/>
        <end position="136"/>
    </location>
</feature>
<gene>
    <name evidence="4" type="ORF">GCM10017621_25730</name>
</gene>
<evidence type="ECO:0000259" key="3">
    <source>
        <dbReference type="PROSITE" id="PS50222"/>
    </source>
</evidence>
<proteinExistence type="predicted"/>
<dbReference type="RefSeq" id="WP_271187425.1">
    <property type="nucleotide sequence ID" value="NZ_BSFE01000008.1"/>
</dbReference>
<feature type="compositionally biased region" description="Acidic residues" evidence="1">
    <location>
        <begin position="82"/>
        <end position="103"/>
    </location>
</feature>
<dbReference type="SUPFAM" id="SSF47473">
    <property type="entry name" value="EF-hand"/>
    <property type="match status" value="1"/>
</dbReference>
<dbReference type="GO" id="GO:0005509">
    <property type="term" value="F:calcium ion binding"/>
    <property type="evidence" value="ECO:0007669"/>
    <property type="project" value="InterPro"/>
</dbReference>
<dbReference type="Gene3D" id="1.10.238.10">
    <property type="entry name" value="EF-hand"/>
    <property type="match status" value="1"/>
</dbReference>
<dbReference type="Pfam" id="PF13202">
    <property type="entry name" value="EF-hand_5"/>
    <property type="match status" value="2"/>
</dbReference>
<comment type="caution">
    <text evidence="4">The sequence shown here is derived from an EMBL/GenBank/DDBJ whole genome shotgun (WGS) entry which is preliminary data.</text>
</comment>
<organism evidence="4 5">
    <name type="scientific">Maricaulis virginensis</name>
    <dbReference type="NCBI Taxonomy" id="144022"/>
    <lineage>
        <taxon>Bacteria</taxon>
        <taxon>Pseudomonadati</taxon>
        <taxon>Pseudomonadota</taxon>
        <taxon>Alphaproteobacteria</taxon>
        <taxon>Maricaulales</taxon>
        <taxon>Maricaulaceae</taxon>
        <taxon>Maricaulis</taxon>
    </lineage>
</organism>
<feature type="chain" id="PRO_5040956679" description="EF-hand domain-containing protein" evidence="2">
    <location>
        <begin position="21"/>
        <end position="169"/>
    </location>
</feature>
<evidence type="ECO:0000256" key="2">
    <source>
        <dbReference type="SAM" id="SignalP"/>
    </source>
</evidence>
<feature type="region of interest" description="Disordered" evidence="1">
    <location>
        <begin position="49"/>
        <end position="169"/>
    </location>
</feature>
<feature type="domain" description="EF-hand" evidence="3">
    <location>
        <begin position="51"/>
        <end position="80"/>
    </location>
</feature>
<evidence type="ECO:0000256" key="1">
    <source>
        <dbReference type="SAM" id="MobiDB-lite"/>
    </source>
</evidence>
<feature type="compositionally biased region" description="Acidic residues" evidence="1">
    <location>
        <begin position="145"/>
        <end position="163"/>
    </location>
</feature>
<reference evidence="4" key="1">
    <citation type="journal article" date="2014" name="Int. J. Syst. Evol. Microbiol.">
        <title>Complete genome sequence of Corynebacterium casei LMG S-19264T (=DSM 44701T), isolated from a smear-ripened cheese.</title>
        <authorList>
            <consortium name="US DOE Joint Genome Institute (JGI-PGF)"/>
            <person name="Walter F."/>
            <person name="Albersmeier A."/>
            <person name="Kalinowski J."/>
            <person name="Ruckert C."/>
        </authorList>
    </citation>
    <scope>NUCLEOTIDE SEQUENCE</scope>
    <source>
        <strain evidence="4">VKM B-1513</strain>
    </source>
</reference>
<keyword evidence="2" id="KW-0732">Signal</keyword>
<dbReference type="InterPro" id="IPR018247">
    <property type="entry name" value="EF_Hand_1_Ca_BS"/>
</dbReference>
<dbReference type="InterPro" id="IPR002048">
    <property type="entry name" value="EF_hand_dom"/>
</dbReference>
<evidence type="ECO:0000313" key="4">
    <source>
        <dbReference type="EMBL" id="GLK53065.1"/>
    </source>
</evidence>
<protein>
    <recommendedName>
        <fullName evidence="3">EF-hand domain-containing protein</fullName>
    </recommendedName>
</protein>